<dbReference type="STRING" id="446471.Xcel_1407"/>
<feature type="region of interest" description="Disordered" evidence="1">
    <location>
        <begin position="132"/>
        <end position="180"/>
    </location>
</feature>
<feature type="region of interest" description="Disordered" evidence="1">
    <location>
        <begin position="1"/>
        <end position="29"/>
    </location>
</feature>
<dbReference type="Proteomes" id="UP000002255">
    <property type="component" value="Chromosome"/>
</dbReference>
<reference evidence="2 3" key="2">
    <citation type="journal article" date="2010" name="Stand. Genomic Sci.">
        <title>Complete genome sequence of Xylanimonas cellulosilytica type strain (XIL07).</title>
        <authorList>
            <person name="Foster B."/>
            <person name="Pukall R."/>
            <person name="Abt B."/>
            <person name="Nolan M."/>
            <person name="Glavina Del Rio T."/>
            <person name="Chen F."/>
            <person name="Lucas S."/>
            <person name="Tice H."/>
            <person name="Pitluck S."/>
            <person name="Cheng J.-F."/>
            <person name="Chertkov O."/>
            <person name="Brettin T."/>
            <person name="Han C."/>
            <person name="Detter J.C."/>
            <person name="Bruce D."/>
            <person name="Goodwin L."/>
            <person name="Ivanova N."/>
            <person name="Mavromatis K."/>
            <person name="Pati A."/>
            <person name="Mikhailova N."/>
            <person name="Chen A."/>
            <person name="Palaniappan K."/>
            <person name="Land M."/>
            <person name="Hauser L."/>
            <person name="Chang Y.-J."/>
            <person name="Jeffries C.D."/>
            <person name="Chain P."/>
            <person name="Rohde M."/>
            <person name="Goeker M."/>
            <person name="Bristow J."/>
            <person name="Eisen J.A."/>
            <person name="Markowitz V."/>
            <person name="Hugenholtz P."/>
            <person name="Kyrpides N.C."/>
            <person name="Klenk H.-P."/>
            <person name="Lapidus A."/>
        </authorList>
    </citation>
    <scope>NUCLEOTIDE SEQUENCE [LARGE SCALE GENOMIC DNA]</scope>
    <source>
        <strain evidence="3">DSM 15894 / CECT 5975 / LMG 20990 / XIL07</strain>
    </source>
</reference>
<dbReference type="CDD" id="cd00060">
    <property type="entry name" value="FHA"/>
    <property type="match status" value="1"/>
</dbReference>
<proteinExistence type="predicted"/>
<accession>D1BRI3</accession>
<sequence>MPDTTEPQHLEQPDPHQPGTTHAAYGAGNPRLVLGNDGWVWEGESQRSFAITGEVTTIGSSPDADVLLEGIAPAHAEIRHDERDDYVLHLNQPGTAPTVAGGHNVDTPGDQPLHHGATFTVGEWSLTFERDEHADHGRPFGGRDGGELSDQIAQPARPDYRSAHDEATELDGQDDQVVGG</sequence>
<dbReference type="KEGG" id="xce:Xcel_1407"/>
<evidence type="ECO:0000313" key="3">
    <source>
        <dbReference type="Proteomes" id="UP000002255"/>
    </source>
</evidence>
<reference evidence="3" key="1">
    <citation type="submission" date="2009-11" db="EMBL/GenBank/DDBJ databases">
        <title>The complete chromosome of Xylanimonas cellulosilytica DSM 15894.</title>
        <authorList>
            <consortium name="US DOE Joint Genome Institute (JGI-PGF)"/>
            <person name="Lucas S."/>
            <person name="Copeland A."/>
            <person name="Lapidus A."/>
            <person name="Glavina del Rio T."/>
            <person name="Dalin E."/>
            <person name="Tice H."/>
            <person name="Bruce D."/>
            <person name="Goodwin L."/>
            <person name="Pitluck S."/>
            <person name="Kyrpides N."/>
            <person name="Mavromatis K."/>
            <person name="Ivanova N."/>
            <person name="Mikhailova N."/>
            <person name="Foster B."/>
            <person name="Clum A."/>
            <person name="Brettin T."/>
            <person name="Detter J.C."/>
            <person name="Han C."/>
            <person name="Larimer F."/>
            <person name="Land M."/>
            <person name="Hauser L."/>
            <person name="Markowitz V."/>
            <person name="Cheng J.F."/>
            <person name="Hugenholtz P."/>
            <person name="Woyke T."/>
            <person name="Wu D."/>
            <person name="Gehrich-Schroeter G."/>
            <person name="Schneider S."/>
            <person name="Pukall S.R."/>
            <person name="Klenk H.P."/>
            <person name="Eisen J.A."/>
        </authorList>
    </citation>
    <scope>NUCLEOTIDE SEQUENCE [LARGE SCALE GENOMIC DNA]</scope>
    <source>
        <strain evidence="3">DSM 15894 / CECT 5975 / LMG 20990 / XIL07</strain>
    </source>
</reference>
<name>D1BRI3_XYLCX</name>
<dbReference type="InterPro" id="IPR008984">
    <property type="entry name" value="SMAD_FHA_dom_sf"/>
</dbReference>
<organism evidence="2 3">
    <name type="scientific">Xylanimonas cellulosilytica (strain DSM 15894 / JCM 12276 / CECT 5975 / KCTC 9989 / LMG 20990 / NBRC 107835 / XIL07)</name>
    <dbReference type="NCBI Taxonomy" id="446471"/>
    <lineage>
        <taxon>Bacteria</taxon>
        <taxon>Bacillati</taxon>
        <taxon>Actinomycetota</taxon>
        <taxon>Actinomycetes</taxon>
        <taxon>Micrococcales</taxon>
        <taxon>Promicromonosporaceae</taxon>
        <taxon>Xylanimonas</taxon>
    </lineage>
</organism>
<dbReference type="HOGENOM" id="CLU_1658791_0_0_11"/>
<evidence type="ECO:0008006" key="4">
    <source>
        <dbReference type="Google" id="ProtNLM"/>
    </source>
</evidence>
<gene>
    <name evidence="2" type="ordered locus">Xcel_1407</name>
</gene>
<protein>
    <recommendedName>
        <fullName evidence="4">FHA domain-containing protein</fullName>
    </recommendedName>
</protein>
<dbReference type="eggNOG" id="ENOG5032WHA">
    <property type="taxonomic scope" value="Bacteria"/>
</dbReference>
<keyword evidence="3" id="KW-1185">Reference proteome</keyword>
<dbReference type="RefSeq" id="WP_012878180.1">
    <property type="nucleotide sequence ID" value="NC_013530.1"/>
</dbReference>
<evidence type="ECO:0000313" key="2">
    <source>
        <dbReference type="EMBL" id="ACZ30438.1"/>
    </source>
</evidence>
<dbReference type="Gene3D" id="2.60.200.20">
    <property type="match status" value="1"/>
</dbReference>
<evidence type="ECO:0000256" key="1">
    <source>
        <dbReference type="SAM" id="MobiDB-lite"/>
    </source>
</evidence>
<feature type="compositionally biased region" description="Basic and acidic residues" evidence="1">
    <location>
        <begin position="158"/>
        <end position="167"/>
    </location>
</feature>
<dbReference type="AlphaFoldDB" id="D1BRI3"/>
<dbReference type="EMBL" id="CP001821">
    <property type="protein sequence ID" value="ACZ30438.1"/>
    <property type="molecule type" value="Genomic_DNA"/>
</dbReference>
<dbReference type="SUPFAM" id="SSF49879">
    <property type="entry name" value="SMAD/FHA domain"/>
    <property type="match status" value="1"/>
</dbReference>
<feature type="compositionally biased region" description="Basic and acidic residues" evidence="1">
    <location>
        <begin position="1"/>
        <end position="14"/>
    </location>
</feature>